<feature type="signal peptide" evidence="2">
    <location>
        <begin position="1"/>
        <end position="19"/>
    </location>
</feature>
<feature type="chain" id="PRO_5046478331" description="AMIN domain-containing protein" evidence="2">
    <location>
        <begin position="20"/>
        <end position="142"/>
    </location>
</feature>
<evidence type="ECO:0000256" key="1">
    <source>
        <dbReference type="SAM" id="MobiDB-lite"/>
    </source>
</evidence>
<name>A0ABW0M5S3_9BURK</name>
<reference evidence="4" key="1">
    <citation type="journal article" date="2019" name="Int. J. Syst. Evol. Microbiol.">
        <title>The Global Catalogue of Microorganisms (GCM) 10K type strain sequencing project: providing services to taxonomists for standard genome sequencing and annotation.</title>
        <authorList>
            <consortium name="The Broad Institute Genomics Platform"/>
            <consortium name="The Broad Institute Genome Sequencing Center for Infectious Disease"/>
            <person name="Wu L."/>
            <person name="Ma J."/>
        </authorList>
    </citation>
    <scope>NUCLEOTIDE SEQUENCE [LARGE SCALE GENOMIC DNA]</scope>
    <source>
        <strain evidence="4">JCM 17066</strain>
    </source>
</reference>
<protein>
    <recommendedName>
        <fullName evidence="5">AMIN domain-containing protein</fullName>
    </recommendedName>
</protein>
<organism evidence="3 4">
    <name type="scientific">Paraherbaspirillum soli</name>
    <dbReference type="NCBI Taxonomy" id="631222"/>
    <lineage>
        <taxon>Bacteria</taxon>
        <taxon>Pseudomonadati</taxon>
        <taxon>Pseudomonadota</taxon>
        <taxon>Betaproteobacteria</taxon>
        <taxon>Burkholderiales</taxon>
        <taxon>Oxalobacteraceae</taxon>
        <taxon>Paraherbaspirillum</taxon>
    </lineage>
</organism>
<dbReference type="RefSeq" id="WP_378994293.1">
    <property type="nucleotide sequence ID" value="NZ_JBHSMT010000005.1"/>
</dbReference>
<feature type="region of interest" description="Disordered" evidence="1">
    <location>
        <begin position="119"/>
        <end position="142"/>
    </location>
</feature>
<evidence type="ECO:0008006" key="5">
    <source>
        <dbReference type="Google" id="ProtNLM"/>
    </source>
</evidence>
<evidence type="ECO:0000313" key="4">
    <source>
        <dbReference type="Proteomes" id="UP001596045"/>
    </source>
</evidence>
<comment type="caution">
    <text evidence="3">The sequence shown here is derived from an EMBL/GenBank/DDBJ whole genome shotgun (WGS) entry which is preliminary data.</text>
</comment>
<evidence type="ECO:0000313" key="3">
    <source>
        <dbReference type="EMBL" id="MFC5472652.1"/>
    </source>
</evidence>
<keyword evidence="4" id="KW-1185">Reference proteome</keyword>
<keyword evidence="2" id="KW-0732">Signal</keyword>
<feature type="compositionally biased region" description="Polar residues" evidence="1">
    <location>
        <begin position="119"/>
        <end position="130"/>
    </location>
</feature>
<proteinExistence type="predicted"/>
<evidence type="ECO:0000256" key="2">
    <source>
        <dbReference type="SAM" id="SignalP"/>
    </source>
</evidence>
<accession>A0ABW0M5S3</accession>
<dbReference type="EMBL" id="JBHSMT010000005">
    <property type="protein sequence ID" value="MFC5472652.1"/>
    <property type="molecule type" value="Genomic_DNA"/>
</dbReference>
<gene>
    <name evidence="3" type="ORF">ACFPM8_01645</name>
</gene>
<dbReference type="Proteomes" id="UP001596045">
    <property type="component" value="Unassembled WGS sequence"/>
</dbReference>
<sequence>MRARWQLMVASLCTFYAMAASSAEIAFSAQIDFTEINLNIKDGYRSNPDLVVLDVTLSPDAQRRLEQISRTALEQDLTITINGRTVATSRVQGVLDTPQLNINLSRQAATDLLPALLGTATSTPPASQSGADPMLPDTAPKE</sequence>